<dbReference type="SUPFAM" id="SSF52540">
    <property type="entry name" value="P-loop containing nucleoside triphosphate hydrolases"/>
    <property type="match status" value="1"/>
</dbReference>
<feature type="compositionally biased region" description="Low complexity" evidence="5">
    <location>
        <begin position="57"/>
        <end position="93"/>
    </location>
</feature>
<keyword evidence="9" id="KW-1185">Reference proteome</keyword>
<sequence length="465" mass="49691">MATTKLLVNLLAVPPPLRCLVVWESARPNCRRFVSTTTRSRTATRPIRPKPAPRPTQRPTSSPPSSRSSKSSPPSSKKTSNSSPPSTANTKNSPPSPPPSPPRTARPKPVPGASTAPRPPPVLSYLPCPSNDPEQRAVPAPPPSALSLEACNAIFTSSRPRFLFSAPRFLNVPINTFVPEVCLLGRSNVGKSTLLNALAGAVGATAGRSHGLAARRAGLAITSSRAGSTKTLNGFGFGPPCPPKKLSPGDIPKPEFGTSRSDKREERKRREKPPGHSFVLLDMPGYGLNSEAAWGIEIEKYLARRQALRGAVLLIDAVAGVKDGDRMALGLLRDAGVRTTIVLTKADKLPEDHEGDDARTRAIDKMCRNVWDELRSFEKDSLTWLEGAEKGWDSEIWVTGAGDPKSGGFGVAAARLAICRMAGLVADDRVFLKPKAVKKSDGGGIVPYDQIAWAPRPVPSVKVTF</sequence>
<gene>
    <name evidence="8" type="ORF">B0H63DRAFT_462431</name>
</gene>
<dbReference type="PANTHER" id="PTHR46498:SF1">
    <property type="entry name" value="GTP-BINDING PROTEIN 8"/>
    <property type="match status" value="1"/>
</dbReference>
<protein>
    <submittedName>
        <fullName evidence="8">P-loop containing nucleoside triphosphate hydrolase protein</fullName>
    </submittedName>
</protein>
<evidence type="ECO:0000256" key="1">
    <source>
        <dbReference type="ARBA" id="ARBA00022723"/>
    </source>
</evidence>
<keyword evidence="6" id="KW-0732">Signal</keyword>
<feature type="region of interest" description="Disordered" evidence="5">
    <location>
        <begin position="231"/>
        <end position="276"/>
    </location>
</feature>
<dbReference type="PANTHER" id="PTHR46498">
    <property type="entry name" value="GTP-BINDING PROTEIN 8"/>
    <property type="match status" value="1"/>
</dbReference>
<keyword evidence="3" id="KW-0460">Magnesium</keyword>
<dbReference type="GO" id="GO:0016787">
    <property type="term" value="F:hydrolase activity"/>
    <property type="evidence" value="ECO:0007669"/>
    <property type="project" value="UniProtKB-KW"/>
</dbReference>
<evidence type="ECO:0000256" key="6">
    <source>
        <dbReference type="SAM" id="SignalP"/>
    </source>
</evidence>
<evidence type="ECO:0000313" key="9">
    <source>
        <dbReference type="Proteomes" id="UP001285441"/>
    </source>
</evidence>
<feature type="domain" description="EngB-type G" evidence="7">
    <location>
        <begin position="177"/>
        <end position="395"/>
    </location>
</feature>
<reference evidence="8" key="2">
    <citation type="submission" date="2023-06" db="EMBL/GenBank/DDBJ databases">
        <authorList>
            <consortium name="Lawrence Berkeley National Laboratory"/>
            <person name="Haridas S."/>
            <person name="Hensen N."/>
            <person name="Bonometti L."/>
            <person name="Westerberg I."/>
            <person name="Brannstrom I.O."/>
            <person name="Guillou S."/>
            <person name="Cros-Aarteil S."/>
            <person name="Calhoun S."/>
            <person name="Kuo A."/>
            <person name="Mondo S."/>
            <person name="Pangilinan J."/>
            <person name="Riley R."/>
            <person name="LaButti K."/>
            <person name="Andreopoulos B."/>
            <person name="Lipzen A."/>
            <person name="Chen C."/>
            <person name="Yanf M."/>
            <person name="Daum C."/>
            <person name="Ng V."/>
            <person name="Clum A."/>
            <person name="Steindorff A."/>
            <person name="Ohm R."/>
            <person name="Martin F."/>
            <person name="Silar P."/>
            <person name="Natvig D."/>
            <person name="Lalanne C."/>
            <person name="Gautier V."/>
            <person name="Ament-velasquez S.L."/>
            <person name="Kruys A."/>
            <person name="Hutchinson M.I."/>
            <person name="Powell A.J."/>
            <person name="Barry K."/>
            <person name="Miller A.N."/>
            <person name="Grigoriev I.V."/>
            <person name="Debuchy R."/>
            <person name="Gladieux P."/>
            <person name="Thoren M.H."/>
            <person name="Johannesson H."/>
        </authorList>
    </citation>
    <scope>NUCLEOTIDE SEQUENCE</scope>
    <source>
        <strain evidence="8">CBS 232.78</strain>
    </source>
</reference>
<comment type="caution">
    <text evidence="8">The sequence shown here is derived from an EMBL/GenBank/DDBJ whole genome shotgun (WGS) entry which is preliminary data.</text>
</comment>
<dbReference type="InterPro" id="IPR027417">
    <property type="entry name" value="P-loop_NTPase"/>
</dbReference>
<feature type="chain" id="PRO_5042105068" evidence="6">
    <location>
        <begin position="20"/>
        <end position="465"/>
    </location>
</feature>
<evidence type="ECO:0000259" key="7">
    <source>
        <dbReference type="PROSITE" id="PS51706"/>
    </source>
</evidence>
<dbReference type="EMBL" id="JAULSW010000001">
    <property type="protein sequence ID" value="KAK3394942.1"/>
    <property type="molecule type" value="Genomic_DNA"/>
</dbReference>
<dbReference type="GO" id="GO:0046872">
    <property type="term" value="F:metal ion binding"/>
    <property type="evidence" value="ECO:0007669"/>
    <property type="project" value="UniProtKB-KW"/>
</dbReference>
<keyword evidence="2" id="KW-0547">Nucleotide-binding</keyword>
<dbReference type="AlphaFoldDB" id="A0AAE0U8Q2"/>
<evidence type="ECO:0000313" key="8">
    <source>
        <dbReference type="EMBL" id="KAK3394942.1"/>
    </source>
</evidence>
<dbReference type="GO" id="GO:0005525">
    <property type="term" value="F:GTP binding"/>
    <property type="evidence" value="ECO:0007669"/>
    <property type="project" value="UniProtKB-KW"/>
</dbReference>
<dbReference type="InterPro" id="IPR030393">
    <property type="entry name" value="G_ENGB_dom"/>
</dbReference>
<dbReference type="Gene3D" id="3.40.50.300">
    <property type="entry name" value="P-loop containing nucleotide triphosphate hydrolases"/>
    <property type="match status" value="1"/>
</dbReference>
<dbReference type="PROSITE" id="PS51706">
    <property type="entry name" value="G_ENGB"/>
    <property type="match status" value="1"/>
</dbReference>
<dbReference type="InterPro" id="IPR052279">
    <property type="entry name" value="EngB_GTPase"/>
</dbReference>
<evidence type="ECO:0000256" key="2">
    <source>
        <dbReference type="ARBA" id="ARBA00022741"/>
    </source>
</evidence>
<keyword evidence="4" id="KW-0342">GTP-binding</keyword>
<feature type="compositionally biased region" description="Low complexity" evidence="5">
    <location>
        <begin position="34"/>
        <end position="45"/>
    </location>
</feature>
<reference evidence="8" key="1">
    <citation type="journal article" date="2023" name="Mol. Phylogenet. Evol.">
        <title>Genome-scale phylogeny and comparative genomics of the fungal order Sordariales.</title>
        <authorList>
            <person name="Hensen N."/>
            <person name="Bonometti L."/>
            <person name="Westerberg I."/>
            <person name="Brannstrom I.O."/>
            <person name="Guillou S."/>
            <person name="Cros-Aarteil S."/>
            <person name="Calhoun S."/>
            <person name="Haridas S."/>
            <person name="Kuo A."/>
            <person name="Mondo S."/>
            <person name="Pangilinan J."/>
            <person name="Riley R."/>
            <person name="LaButti K."/>
            <person name="Andreopoulos B."/>
            <person name="Lipzen A."/>
            <person name="Chen C."/>
            <person name="Yan M."/>
            <person name="Daum C."/>
            <person name="Ng V."/>
            <person name="Clum A."/>
            <person name="Steindorff A."/>
            <person name="Ohm R.A."/>
            <person name="Martin F."/>
            <person name="Silar P."/>
            <person name="Natvig D.O."/>
            <person name="Lalanne C."/>
            <person name="Gautier V."/>
            <person name="Ament-Velasquez S.L."/>
            <person name="Kruys A."/>
            <person name="Hutchinson M.I."/>
            <person name="Powell A.J."/>
            <person name="Barry K."/>
            <person name="Miller A.N."/>
            <person name="Grigoriev I.V."/>
            <person name="Debuchy R."/>
            <person name="Gladieux P."/>
            <person name="Hiltunen Thoren M."/>
            <person name="Johannesson H."/>
        </authorList>
    </citation>
    <scope>NUCLEOTIDE SEQUENCE</scope>
    <source>
        <strain evidence="8">CBS 232.78</strain>
    </source>
</reference>
<dbReference type="Proteomes" id="UP001285441">
    <property type="component" value="Unassembled WGS sequence"/>
</dbReference>
<proteinExistence type="predicted"/>
<keyword evidence="8" id="KW-0378">Hydrolase</keyword>
<feature type="compositionally biased region" description="Pro residues" evidence="5">
    <location>
        <begin position="94"/>
        <end position="110"/>
    </location>
</feature>
<dbReference type="InterPro" id="IPR006073">
    <property type="entry name" value="GTP-bd"/>
</dbReference>
<evidence type="ECO:0000256" key="5">
    <source>
        <dbReference type="SAM" id="MobiDB-lite"/>
    </source>
</evidence>
<feature type="signal peptide" evidence="6">
    <location>
        <begin position="1"/>
        <end position="19"/>
    </location>
</feature>
<keyword evidence="1" id="KW-0479">Metal-binding</keyword>
<accession>A0AAE0U8Q2</accession>
<feature type="region of interest" description="Disordered" evidence="5">
    <location>
        <begin position="34"/>
        <end position="143"/>
    </location>
</feature>
<organism evidence="8 9">
    <name type="scientific">Podospora didyma</name>
    <dbReference type="NCBI Taxonomy" id="330526"/>
    <lineage>
        <taxon>Eukaryota</taxon>
        <taxon>Fungi</taxon>
        <taxon>Dikarya</taxon>
        <taxon>Ascomycota</taxon>
        <taxon>Pezizomycotina</taxon>
        <taxon>Sordariomycetes</taxon>
        <taxon>Sordariomycetidae</taxon>
        <taxon>Sordariales</taxon>
        <taxon>Podosporaceae</taxon>
        <taxon>Podospora</taxon>
    </lineage>
</organism>
<dbReference type="GO" id="GO:0005739">
    <property type="term" value="C:mitochondrion"/>
    <property type="evidence" value="ECO:0007669"/>
    <property type="project" value="TreeGrafter"/>
</dbReference>
<evidence type="ECO:0000256" key="3">
    <source>
        <dbReference type="ARBA" id="ARBA00022842"/>
    </source>
</evidence>
<evidence type="ECO:0000256" key="4">
    <source>
        <dbReference type="ARBA" id="ARBA00023134"/>
    </source>
</evidence>
<dbReference type="Pfam" id="PF01926">
    <property type="entry name" value="MMR_HSR1"/>
    <property type="match status" value="1"/>
</dbReference>
<name>A0AAE0U8Q2_9PEZI</name>